<feature type="region of interest" description="Disordered" evidence="1">
    <location>
        <begin position="1"/>
        <end position="82"/>
    </location>
</feature>
<feature type="compositionally biased region" description="Gly residues" evidence="1">
    <location>
        <begin position="53"/>
        <end position="66"/>
    </location>
</feature>
<dbReference type="EMBL" id="CP045725">
    <property type="protein sequence ID" value="QGF24375.1"/>
    <property type="molecule type" value="Genomic_DNA"/>
</dbReference>
<name>A0A5Q2FI88_9ACTN</name>
<dbReference type="RefSeq" id="WP_153572904.1">
    <property type="nucleotide sequence ID" value="NZ_CP045725.1"/>
</dbReference>
<organism evidence="2 3">
    <name type="scientific">Raineyella fluvialis</name>
    <dbReference type="NCBI Taxonomy" id="2662261"/>
    <lineage>
        <taxon>Bacteria</taxon>
        <taxon>Bacillati</taxon>
        <taxon>Actinomycetota</taxon>
        <taxon>Actinomycetes</taxon>
        <taxon>Propionibacteriales</taxon>
        <taxon>Propionibacteriaceae</taxon>
        <taxon>Raineyella</taxon>
    </lineage>
</organism>
<evidence type="ECO:0000256" key="1">
    <source>
        <dbReference type="SAM" id="MobiDB-lite"/>
    </source>
</evidence>
<reference evidence="2 3" key="1">
    <citation type="submission" date="2019-10" db="EMBL/GenBank/DDBJ databases">
        <title>Genomic analysis of Raineyella sp. CBA3103.</title>
        <authorList>
            <person name="Roh S.W."/>
        </authorList>
    </citation>
    <scope>NUCLEOTIDE SEQUENCE [LARGE SCALE GENOMIC DNA]</scope>
    <source>
        <strain evidence="2 3">CBA3103</strain>
    </source>
</reference>
<dbReference type="KEGG" id="rain:Rai3103_12690"/>
<dbReference type="AlphaFoldDB" id="A0A5Q2FI88"/>
<gene>
    <name evidence="2" type="ORF">Rai3103_12690</name>
</gene>
<sequence>MAPAHGEGVGDLAAGGLVGGVEQGGDLQDGELRDQGAAVPAEVDHCFPAGQQGLLGRGGGGEGGEVGGDRELAGLHRGLQGA</sequence>
<evidence type="ECO:0000313" key="3">
    <source>
        <dbReference type="Proteomes" id="UP000386847"/>
    </source>
</evidence>
<protein>
    <submittedName>
        <fullName evidence="2">Uncharacterized protein</fullName>
    </submittedName>
</protein>
<evidence type="ECO:0000313" key="2">
    <source>
        <dbReference type="EMBL" id="QGF24375.1"/>
    </source>
</evidence>
<proteinExistence type="predicted"/>
<dbReference type="Proteomes" id="UP000386847">
    <property type="component" value="Chromosome"/>
</dbReference>
<accession>A0A5Q2FI88</accession>
<keyword evidence="3" id="KW-1185">Reference proteome</keyword>